<dbReference type="NCBIfam" id="NF003971">
    <property type="entry name" value="PRK05465.1"/>
    <property type="match status" value="1"/>
</dbReference>
<dbReference type="InterPro" id="IPR042255">
    <property type="entry name" value="EutC_N"/>
</dbReference>
<dbReference type="Gene3D" id="3.40.50.11240">
    <property type="entry name" value="Ethanolamine ammonia-lyase light chain (EutC)"/>
    <property type="match status" value="1"/>
</dbReference>
<dbReference type="GO" id="GO:0008851">
    <property type="term" value="F:ethanolamine ammonia-lyase activity"/>
    <property type="evidence" value="ECO:0007669"/>
    <property type="project" value="UniProtKB-UniRule"/>
</dbReference>
<comment type="function">
    <text evidence="5">Catalyzes the deamination of various vicinal amino-alcohols to oxo compounds. Allows this organism to utilize ethanolamine as the sole source of nitrogen and carbon in the presence of external vitamin B12.</text>
</comment>
<dbReference type="GO" id="GO:0031419">
    <property type="term" value="F:cobalamin binding"/>
    <property type="evidence" value="ECO:0007669"/>
    <property type="project" value="UniProtKB-UniRule"/>
</dbReference>
<accession>A0A428MLK1</accession>
<evidence type="ECO:0000313" key="6">
    <source>
        <dbReference type="EMBL" id="RSL17767.1"/>
    </source>
</evidence>
<dbReference type="InterPro" id="IPR042251">
    <property type="entry name" value="EutC_C"/>
</dbReference>
<dbReference type="GO" id="GO:0006520">
    <property type="term" value="P:amino acid metabolic process"/>
    <property type="evidence" value="ECO:0007669"/>
    <property type="project" value="InterPro"/>
</dbReference>
<comment type="subunit">
    <text evidence="5">The basic unit is a heterodimer which dimerizes to form tetramers. The heterotetramers trimerize; 6 large subunits form a core ring with 6 small subunits projecting outwards.</text>
</comment>
<dbReference type="AlphaFoldDB" id="A0A428MLK1"/>
<dbReference type="GO" id="GO:0046336">
    <property type="term" value="P:ethanolamine catabolic process"/>
    <property type="evidence" value="ECO:0007669"/>
    <property type="project" value="UniProtKB-UniRule"/>
</dbReference>
<evidence type="ECO:0000313" key="7">
    <source>
        <dbReference type="Proteomes" id="UP000269669"/>
    </source>
</evidence>
<evidence type="ECO:0000256" key="4">
    <source>
        <dbReference type="ARBA" id="ARBA00024446"/>
    </source>
</evidence>
<keyword evidence="4 5" id="KW-1283">Bacterial microcompartment</keyword>
<evidence type="ECO:0000256" key="5">
    <source>
        <dbReference type="HAMAP-Rule" id="MF_00601"/>
    </source>
</evidence>
<dbReference type="UniPathway" id="UPA00560"/>
<organism evidence="6 7">
    <name type="scientific">Edaphobacter aggregans</name>
    <dbReference type="NCBI Taxonomy" id="570835"/>
    <lineage>
        <taxon>Bacteria</taxon>
        <taxon>Pseudomonadati</taxon>
        <taxon>Acidobacteriota</taxon>
        <taxon>Terriglobia</taxon>
        <taxon>Terriglobales</taxon>
        <taxon>Acidobacteriaceae</taxon>
        <taxon>Edaphobacter</taxon>
    </lineage>
</organism>
<evidence type="ECO:0000256" key="3">
    <source>
        <dbReference type="ARBA" id="ARBA00023285"/>
    </source>
</evidence>
<dbReference type="GO" id="GO:0031471">
    <property type="term" value="C:ethanolamine degradation polyhedral organelle"/>
    <property type="evidence" value="ECO:0007669"/>
    <property type="project" value="UniProtKB-UniRule"/>
</dbReference>
<protein>
    <recommendedName>
        <fullName evidence="5">Ethanolamine ammonia-lyase small subunit</fullName>
        <shortName evidence="5">EAL small subunit</shortName>
        <ecNumber evidence="5">4.3.1.7</ecNumber>
    </recommendedName>
</protein>
<reference evidence="6 7" key="1">
    <citation type="submission" date="2018-12" db="EMBL/GenBank/DDBJ databases">
        <title>Sequencing of bacterial isolates from soil warming experiment in Harvard Forest, Massachusetts, USA.</title>
        <authorList>
            <person name="Deangelis K."/>
        </authorList>
    </citation>
    <scope>NUCLEOTIDE SEQUENCE [LARGE SCALE GENOMIC DNA]</scope>
    <source>
        <strain evidence="6 7">EB153</strain>
    </source>
</reference>
<dbReference type="GO" id="GO:0009350">
    <property type="term" value="C:ethanolamine ammonia-lyase complex"/>
    <property type="evidence" value="ECO:0007669"/>
    <property type="project" value="UniProtKB-UniRule"/>
</dbReference>
<evidence type="ECO:0000256" key="1">
    <source>
        <dbReference type="ARBA" id="ARBA00022628"/>
    </source>
</evidence>
<comment type="pathway">
    <text evidence="5">Amine and polyamine degradation; ethanolamine degradation.</text>
</comment>
<comment type="similarity">
    <text evidence="5">Belongs to the EutC family.</text>
</comment>
<dbReference type="HAMAP" id="MF_00601">
    <property type="entry name" value="EutC"/>
    <property type="match status" value="1"/>
</dbReference>
<dbReference type="PANTHER" id="PTHR39330:SF1">
    <property type="entry name" value="ETHANOLAMINE AMMONIA-LYASE SMALL SUBUNIT"/>
    <property type="match status" value="1"/>
</dbReference>
<dbReference type="Proteomes" id="UP000269669">
    <property type="component" value="Unassembled WGS sequence"/>
</dbReference>
<dbReference type="EMBL" id="RSDW01000001">
    <property type="protein sequence ID" value="RSL17767.1"/>
    <property type="molecule type" value="Genomic_DNA"/>
</dbReference>
<dbReference type="OrthoDB" id="114248at2"/>
<sequence length="270" mass="28937">MSDLIPTPRLNLRDFTPARVSLPKTGHSIVTTEVLNFQLAHAEARDAVHASFDLPAFERRLRDELPTLAEASIPVLQLQTNAPSRAAYLRQPILGRTLHPDSVAQLQPASPNLATDLAIVIADGLSALAIEHNAIPLLAHLLPQLLAAGWTIAPLTLVQQGRVGIGDPIGFHLGASLSLVLIGERPGLSSPDSLGAYLTWHPHPDRTDADRNCLSNIRDGGLSSKIAADRLLWYLQAARTRQITGTSLKEGSVELQATVTSAETNSANKV</sequence>
<evidence type="ECO:0000256" key="2">
    <source>
        <dbReference type="ARBA" id="ARBA00023239"/>
    </source>
</evidence>
<comment type="catalytic activity">
    <reaction evidence="5">
        <text>ethanolamine = acetaldehyde + NH4(+)</text>
        <dbReference type="Rhea" id="RHEA:15313"/>
        <dbReference type="ChEBI" id="CHEBI:15343"/>
        <dbReference type="ChEBI" id="CHEBI:28938"/>
        <dbReference type="ChEBI" id="CHEBI:57603"/>
        <dbReference type="EC" id="4.3.1.7"/>
    </reaction>
</comment>
<dbReference type="RefSeq" id="WP_125486209.1">
    <property type="nucleotide sequence ID" value="NZ_RSDW01000001.1"/>
</dbReference>
<proteinExistence type="inferred from homology"/>
<dbReference type="Pfam" id="PF05985">
    <property type="entry name" value="EutC"/>
    <property type="match status" value="1"/>
</dbReference>
<comment type="caution">
    <text evidence="6">The sequence shown here is derived from an EMBL/GenBank/DDBJ whole genome shotgun (WGS) entry which is preliminary data.</text>
</comment>
<keyword evidence="1 5" id="KW-0846">Cobalamin</keyword>
<comment type="cofactor">
    <cofactor evidence="5">
        <name>adenosylcob(III)alamin</name>
        <dbReference type="ChEBI" id="CHEBI:18408"/>
    </cofactor>
    <text evidence="5">Binds between the large and small subunits.</text>
</comment>
<keyword evidence="7" id="KW-1185">Reference proteome</keyword>
<dbReference type="PANTHER" id="PTHR39330">
    <property type="entry name" value="ETHANOLAMINE AMMONIA-LYASE LIGHT CHAIN"/>
    <property type="match status" value="1"/>
</dbReference>
<dbReference type="InterPro" id="IPR009246">
    <property type="entry name" value="EutC"/>
</dbReference>
<comment type="subcellular location">
    <subcellularLocation>
        <location evidence="5">Bacterial microcompartment</location>
    </subcellularLocation>
</comment>
<gene>
    <name evidence="5" type="primary">eutC</name>
    <name evidence="6" type="ORF">EDE15_3316</name>
</gene>
<feature type="binding site" evidence="5">
    <location>
        <position position="213"/>
    </location>
    <ligand>
        <name>adenosylcob(III)alamin</name>
        <dbReference type="ChEBI" id="CHEBI:18408"/>
    </ligand>
</feature>
<dbReference type="Gene3D" id="1.10.30.40">
    <property type="entry name" value="Ethanolamine ammonia-lyase light chain (EutC), N-terminal domain"/>
    <property type="match status" value="1"/>
</dbReference>
<dbReference type="EC" id="4.3.1.7" evidence="5"/>
<feature type="binding site" evidence="5">
    <location>
        <position position="184"/>
    </location>
    <ligand>
        <name>adenosylcob(III)alamin</name>
        <dbReference type="ChEBI" id="CHEBI:18408"/>
    </ligand>
</feature>
<name>A0A428MLK1_9BACT</name>
<keyword evidence="3 5" id="KW-0170">Cobalt</keyword>
<dbReference type="PIRSF" id="PIRSF018982">
    <property type="entry name" value="EutC"/>
    <property type="match status" value="1"/>
</dbReference>
<feature type="binding site" evidence="5">
    <location>
        <position position="163"/>
    </location>
    <ligand>
        <name>adenosylcob(III)alamin</name>
        <dbReference type="ChEBI" id="CHEBI:18408"/>
    </ligand>
</feature>
<keyword evidence="2 5" id="KW-0456">Lyase</keyword>